<comment type="cofactor">
    <cofactor evidence="6">
        <name>FAD</name>
        <dbReference type="ChEBI" id="CHEBI:57692"/>
    </cofactor>
    <text evidence="6">Binds 1 FAD per subunit.</text>
</comment>
<dbReference type="PRINTS" id="PR00469">
    <property type="entry name" value="PNDRDTASEII"/>
</dbReference>
<organism evidence="8 9">
    <name type="scientific">Paenibacillus sophorae</name>
    <dbReference type="NCBI Taxonomy" id="1333845"/>
    <lineage>
        <taxon>Bacteria</taxon>
        <taxon>Bacillati</taxon>
        <taxon>Bacillota</taxon>
        <taxon>Bacilli</taxon>
        <taxon>Bacillales</taxon>
        <taxon>Paenibacillaceae</taxon>
        <taxon>Paenibacillus</taxon>
    </lineage>
</organism>
<keyword evidence="4 6" id="KW-0521">NADP</keyword>
<reference evidence="8 9" key="1">
    <citation type="submission" date="2021-06" db="EMBL/GenBank/DDBJ databases">
        <title>Whole genome sequence of Paenibacillus sophorae DSM23020 for comparative genomics.</title>
        <authorList>
            <person name="Kim M.-J."/>
            <person name="Lee G."/>
            <person name="Shin J.-H."/>
        </authorList>
    </citation>
    <scope>NUCLEOTIDE SEQUENCE [LARGE SCALE GENOMIC DNA]</scope>
    <source>
        <strain evidence="8 9">DSM 23020</strain>
    </source>
</reference>
<keyword evidence="2 6" id="KW-0285">Flavoprotein</keyword>
<dbReference type="Proteomes" id="UP000683429">
    <property type="component" value="Chromosome"/>
</dbReference>
<comment type="similarity">
    <text evidence="6">Belongs to the ferredoxin--NADP reductase type 2 family.</text>
</comment>
<proteinExistence type="inferred from homology"/>
<feature type="binding site" evidence="6">
    <location>
        <position position="57"/>
    </location>
    <ligand>
        <name>FAD</name>
        <dbReference type="ChEBI" id="CHEBI:57692"/>
    </ligand>
</feature>
<evidence type="ECO:0000256" key="1">
    <source>
        <dbReference type="ARBA" id="ARBA00011738"/>
    </source>
</evidence>
<dbReference type="EC" id="1.18.1.2" evidence="6"/>
<evidence type="ECO:0000256" key="4">
    <source>
        <dbReference type="ARBA" id="ARBA00022857"/>
    </source>
</evidence>
<keyword evidence="5 6" id="KW-0560">Oxidoreductase</keyword>
<feature type="domain" description="FAD/NAD(P)-binding" evidence="7">
    <location>
        <begin position="29"/>
        <end position="319"/>
    </location>
</feature>
<dbReference type="Gene3D" id="3.50.50.60">
    <property type="entry name" value="FAD/NAD(P)-binding domain"/>
    <property type="match status" value="2"/>
</dbReference>
<dbReference type="PANTHER" id="PTHR48105">
    <property type="entry name" value="THIOREDOXIN REDUCTASE 1-RELATED-RELATED"/>
    <property type="match status" value="1"/>
</dbReference>
<feature type="binding site" evidence="6">
    <location>
        <position position="346"/>
    </location>
    <ligand>
        <name>FAD</name>
        <dbReference type="ChEBI" id="CHEBI:57692"/>
    </ligand>
</feature>
<name>A0ABX8H957_9BACL</name>
<comment type="subunit">
    <text evidence="1 6">Homodimer.</text>
</comment>
<protein>
    <recommendedName>
        <fullName evidence="6">Ferredoxin--NADP reductase</fullName>
        <shortName evidence="6">FNR</shortName>
        <shortName evidence="6">Fd-NADP(+) reductase</shortName>
        <ecNumber evidence="6">1.18.1.2</ecNumber>
    </recommendedName>
</protein>
<accession>A0ABX8H957</accession>
<dbReference type="InterPro" id="IPR023753">
    <property type="entry name" value="FAD/NAD-binding_dom"/>
</dbReference>
<dbReference type="EMBL" id="CP076607">
    <property type="protein sequence ID" value="QWU14741.1"/>
    <property type="molecule type" value="Genomic_DNA"/>
</dbReference>
<dbReference type="SUPFAM" id="SSF51905">
    <property type="entry name" value="FAD/NAD(P)-binding domain"/>
    <property type="match status" value="1"/>
</dbReference>
<comment type="caution">
    <text evidence="6">Lacks conserved residue(s) required for the propagation of feature annotation.</text>
</comment>
<keyword evidence="9" id="KW-1185">Reference proteome</keyword>
<feature type="binding site" evidence="6">
    <location>
        <position position="70"/>
    </location>
    <ligand>
        <name>FAD</name>
        <dbReference type="ChEBI" id="CHEBI:57692"/>
    </ligand>
</feature>
<dbReference type="PRINTS" id="PR00368">
    <property type="entry name" value="FADPNR"/>
</dbReference>
<evidence type="ECO:0000256" key="5">
    <source>
        <dbReference type="ARBA" id="ARBA00023002"/>
    </source>
</evidence>
<comment type="catalytic activity">
    <reaction evidence="6">
        <text>2 reduced [2Fe-2S]-[ferredoxin] + NADP(+) + H(+) = 2 oxidized [2Fe-2S]-[ferredoxin] + NADPH</text>
        <dbReference type="Rhea" id="RHEA:20125"/>
        <dbReference type="Rhea" id="RHEA-COMP:10000"/>
        <dbReference type="Rhea" id="RHEA-COMP:10001"/>
        <dbReference type="ChEBI" id="CHEBI:15378"/>
        <dbReference type="ChEBI" id="CHEBI:33737"/>
        <dbReference type="ChEBI" id="CHEBI:33738"/>
        <dbReference type="ChEBI" id="CHEBI:57783"/>
        <dbReference type="ChEBI" id="CHEBI:58349"/>
        <dbReference type="EC" id="1.18.1.2"/>
    </reaction>
</comment>
<evidence type="ECO:0000256" key="6">
    <source>
        <dbReference type="HAMAP-Rule" id="MF_01685"/>
    </source>
</evidence>
<dbReference type="InterPro" id="IPR022890">
    <property type="entry name" value="Fd--NADP_Rdtase_type_2"/>
</dbReference>
<evidence type="ECO:0000259" key="7">
    <source>
        <dbReference type="Pfam" id="PF07992"/>
    </source>
</evidence>
<sequence>MPDRLYQNCFETGGCCIVSQVQLSVEPVDIVIIGGGPAGMFAAFYGGIRQASVKIIESMPQLGGQLAALYPEKYIYDVAGFPKVTAQELVDSLQRQLNHFSPEVCLEEKVVELIKLEERLFEIRTDKAVHFARSVLITAGVGAFEPRRLELPEAAKYEKKNLYYFISDLHQFKGQKVLISGGGDSAVDWALMLEPIAESVTLIHRRDKFRAHEHSVEKLMKSSVNVLVPMEIAAFEGECEIEKVTLRNVKTKETMNLDVDAVIVNFGFVSSLGPISEWGLDIVNGSIVVDSRMETSIPGIFAAGDVTTYPGKIKLIAVGFGEAPTAVNNAKVYIDPNAKLSPGHSSNMKL</sequence>
<feature type="binding site" evidence="6">
    <location>
        <position position="110"/>
    </location>
    <ligand>
        <name>FAD</name>
        <dbReference type="ChEBI" id="CHEBI:57692"/>
    </ligand>
</feature>
<dbReference type="InterPro" id="IPR050097">
    <property type="entry name" value="Ferredoxin-NADP_redctase_2"/>
</dbReference>
<gene>
    <name evidence="8" type="ORF">KP014_22875</name>
</gene>
<dbReference type="InterPro" id="IPR036188">
    <property type="entry name" value="FAD/NAD-bd_sf"/>
</dbReference>
<evidence type="ECO:0000256" key="3">
    <source>
        <dbReference type="ARBA" id="ARBA00022827"/>
    </source>
</evidence>
<evidence type="ECO:0000256" key="2">
    <source>
        <dbReference type="ARBA" id="ARBA00022630"/>
    </source>
</evidence>
<evidence type="ECO:0000313" key="8">
    <source>
        <dbReference type="EMBL" id="QWU14741.1"/>
    </source>
</evidence>
<keyword evidence="3 6" id="KW-0274">FAD</keyword>
<dbReference type="HAMAP" id="MF_01685">
    <property type="entry name" value="FENR2"/>
    <property type="match status" value="1"/>
</dbReference>
<feature type="binding site" evidence="6">
    <location>
        <position position="305"/>
    </location>
    <ligand>
        <name>FAD</name>
        <dbReference type="ChEBI" id="CHEBI:57692"/>
    </ligand>
</feature>
<feature type="binding site" evidence="6">
    <location>
        <position position="144"/>
    </location>
    <ligand>
        <name>FAD</name>
        <dbReference type="ChEBI" id="CHEBI:57692"/>
    </ligand>
</feature>
<dbReference type="Pfam" id="PF07992">
    <property type="entry name" value="Pyr_redox_2"/>
    <property type="match status" value="1"/>
</dbReference>
<feature type="binding site" evidence="6">
    <location>
        <position position="65"/>
    </location>
    <ligand>
        <name>FAD</name>
        <dbReference type="ChEBI" id="CHEBI:57692"/>
    </ligand>
</feature>
<evidence type="ECO:0000313" key="9">
    <source>
        <dbReference type="Proteomes" id="UP000683429"/>
    </source>
</evidence>